<evidence type="ECO:0000313" key="2">
    <source>
        <dbReference type="Proteomes" id="UP000233618"/>
    </source>
</evidence>
<evidence type="ECO:0000313" key="1">
    <source>
        <dbReference type="EMBL" id="PKQ67479.1"/>
    </source>
</evidence>
<comment type="caution">
    <text evidence="1">The sequence shown here is derived from an EMBL/GenBank/DDBJ whole genome shotgun (WGS) entry which is preliminary data.</text>
</comment>
<dbReference type="RefSeq" id="WP_143470850.1">
    <property type="nucleotide sequence ID" value="NZ_MVDE01000008.1"/>
</dbReference>
<dbReference type="EMBL" id="MVDE01000008">
    <property type="protein sequence ID" value="PKQ67479.1"/>
    <property type="molecule type" value="Genomic_DNA"/>
</dbReference>
<protein>
    <submittedName>
        <fullName evidence="1">Uncharacterized protein</fullName>
    </submittedName>
</protein>
<dbReference type="Proteomes" id="UP000233618">
    <property type="component" value="Unassembled WGS sequence"/>
</dbReference>
<sequence length="60" mass="6578">MQIAKDVLQFAKDPFEFAGDVLEANFGIFGASNEPNGAHFRQGQIAKCILKVVKCHLKVS</sequence>
<reference evidence="1 2" key="1">
    <citation type="journal article" date="2017" name="Front. Microbiol.">
        <title>Labilibaculum manganireducens gen. nov., sp. nov. and Labilibaculum filiforme sp. nov., Novel Bacteroidetes Isolated from Subsurface Sediments of the Baltic Sea.</title>
        <authorList>
            <person name="Vandieken V."/>
            <person name="Marshall I.P."/>
            <person name="Niemann H."/>
            <person name="Engelen B."/>
            <person name="Cypionka H."/>
        </authorList>
    </citation>
    <scope>NUCLEOTIDE SEQUENCE [LARGE SCALE GENOMIC DNA]</scope>
    <source>
        <strain evidence="1 2">59.10-2M</strain>
    </source>
</reference>
<organism evidence="1 2">
    <name type="scientific">Labilibaculum manganireducens</name>
    <dbReference type="NCBI Taxonomy" id="1940525"/>
    <lineage>
        <taxon>Bacteria</taxon>
        <taxon>Pseudomonadati</taxon>
        <taxon>Bacteroidota</taxon>
        <taxon>Bacteroidia</taxon>
        <taxon>Marinilabiliales</taxon>
        <taxon>Marinifilaceae</taxon>
        <taxon>Labilibaculum</taxon>
    </lineage>
</organism>
<gene>
    <name evidence="1" type="ORF">BZG01_06985</name>
</gene>
<dbReference type="AlphaFoldDB" id="A0A2N3IAZ6"/>
<accession>A0A2N3IAZ6</accession>
<proteinExistence type="predicted"/>
<name>A0A2N3IAZ6_9BACT</name>
<keyword evidence="2" id="KW-1185">Reference proteome</keyword>